<dbReference type="RefSeq" id="XP_001581781.1">
    <property type="nucleotide sequence ID" value="XM_001581731.1"/>
</dbReference>
<dbReference type="VEuPathDB" id="TrichDB:TVAGG3_0322570"/>
<evidence type="ECO:0000313" key="2">
    <source>
        <dbReference type="Proteomes" id="UP000001542"/>
    </source>
</evidence>
<keyword evidence="2" id="KW-1185">Reference proteome</keyword>
<proteinExistence type="predicted"/>
<protein>
    <submittedName>
        <fullName evidence="1">Uncharacterized protein</fullName>
    </submittedName>
</protein>
<dbReference type="InParanoid" id="A2DFU2"/>
<dbReference type="AlphaFoldDB" id="A2DFU2"/>
<dbReference type="KEGG" id="tva:5466339"/>
<dbReference type="VEuPathDB" id="TrichDB:TVAG_391790"/>
<accession>A2DFU2</accession>
<evidence type="ECO:0000313" key="1">
    <source>
        <dbReference type="EMBL" id="EAY20795.1"/>
    </source>
</evidence>
<reference evidence="1" key="2">
    <citation type="journal article" date="2007" name="Science">
        <title>Draft genome sequence of the sexually transmitted pathogen Trichomonas vaginalis.</title>
        <authorList>
            <person name="Carlton J.M."/>
            <person name="Hirt R.P."/>
            <person name="Silva J.C."/>
            <person name="Delcher A.L."/>
            <person name="Schatz M."/>
            <person name="Zhao Q."/>
            <person name="Wortman J.R."/>
            <person name="Bidwell S.L."/>
            <person name="Alsmark U.C.M."/>
            <person name="Besteiro S."/>
            <person name="Sicheritz-Ponten T."/>
            <person name="Noel C.J."/>
            <person name="Dacks J.B."/>
            <person name="Foster P.G."/>
            <person name="Simillion C."/>
            <person name="Van de Peer Y."/>
            <person name="Miranda-Saavedra D."/>
            <person name="Barton G.J."/>
            <person name="Westrop G.D."/>
            <person name="Mueller S."/>
            <person name="Dessi D."/>
            <person name="Fiori P.L."/>
            <person name="Ren Q."/>
            <person name="Paulsen I."/>
            <person name="Zhang H."/>
            <person name="Bastida-Corcuera F.D."/>
            <person name="Simoes-Barbosa A."/>
            <person name="Brown M.T."/>
            <person name="Hayes R.D."/>
            <person name="Mukherjee M."/>
            <person name="Okumura C.Y."/>
            <person name="Schneider R."/>
            <person name="Smith A.J."/>
            <person name="Vanacova S."/>
            <person name="Villalvazo M."/>
            <person name="Haas B.J."/>
            <person name="Pertea M."/>
            <person name="Feldblyum T.V."/>
            <person name="Utterback T.R."/>
            <person name="Shu C.L."/>
            <person name="Osoegawa K."/>
            <person name="de Jong P.J."/>
            <person name="Hrdy I."/>
            <person name="Horvathova L."/>
            <person name="Zubacova Z."/>
            <person name="Dolezal P."/>
            <person name="Malik S.B."/>
            <person name="Logsdon J.M. Jr."/>
            <person name="Henze K."/>
            <person name="Gupta A."/>
            <person name="Wang C.C."/>
            <person name="Dunne R.L."/>
            <person name="Upcroft J.A."/>
            <person name="Upcroft P."/>
            <person name="White O."/>
            <person name="Salzberg S.L."/>
            <person name="Tang P."/>
            <person name="Chiu C.-H."/>
            <person name="Lee Y.-S."/>
            <person name="Embley T.M."/>
            <person name="Coombs G.H."/>
            <person name="Mottram J.C."/>
            <person name="Tachezy J."/>
            <person name="Fraser-Liggett C.M."/>
            <person name="Johnson P.J."/>
        </authorList>
    </citation>
    <scope>NUCLEOTIDE SEQUENCE [LARGE SCALE GENOMIC DNA]</scope>
    <source>
        <strain evidence="1">G3</strain>
    </source>
</reference>
<gene>
    <name evidence="1" type="ORF">TVAG_391790</name>
</gene>
<dbReference type="EMBL" id="DS113195">
    <property type="protein sequence ID" value="EAY20795.1"/>
    <property type="molecule type" value="Genomic_DNA"/>
</dbReference>
<dbReference type="Proteomes" id="UP000001542">
    <property type="component" value="Unassembled WGS sequence"/>
</dbReference>
<sequence length="386" mass="44726">MLPSSDINTLVPEIRRFFTSNFLGLSQSTLRKLFAEMKDHCRNLLIPCQKLLASKVRESDCISISLPPDRKFMFEQLIVLEKQFNNETTTAIEKRIKTLTDIINTCNMYLNGGTKIDVMPCKTLLDVPIETIVADATASTRNCIRSLQTLILSTKIFVVPQSNSSEITKVIQFLRQNSDDVTYWYPRCDDSERLCTYIAKFYKFNFESETSMLSSIFSVTQQLLSITGLDMDYFPTIYFSVYRIAFDISYPRFFQYDCTKNCLMYEHPKEFSESVQTQLNIINNSLTEILLETNPIDIGFHMNHILNVIGSIVNSEREQKGLQIYTFISADIVIDVLESILYMYQFTYGCYLLKIIENFCTHQVFPNSFQYSCQSFRLAILDLMNK</sequence>
<name>A2DFU2_TRIV3</name>
<reference evidence="1" key="1">
    <citation type="submission" date="2006-10" db="EMBL/GenBank/DDBJ databases">
        <authorList>
            <person name="Amadeo P."/>
            <person name="Zhao Q."/>
            <person name="Wortman J."/>
            <person name="Fraser-Liggett C."/>
            <person name="Carlton J."/>
        </authorList>
    </citation>
    <scope>NUCLEOTIDE SEQUENCE</scope>
    <source>
        <strain evidence="1">G3</strain>
    </source>
</reference>
<organism evidence="1 2">
    <name type="scientific">Trichomonas vaginalis (strain ATCC PRA-98 / G3)</name>
    <dbReference type="NCBI Taxonomy" id="412133"/>
    <lineage>
        <taxon>Eukaryota</taxon>
        <taxon>Metamonada</taxon>
        <taxon>Parabasalia</taxon>
        <taxon>Trichomonadida</taxon>
        <taxon>Trichomonadidae</taxon>
        <taxon>Trichomonas</taxon>
    </lineage>
</organism>